<comment type="caution">
    <text evidence="1">The sequence shown here is derived from an EMBL/GenBank/DDBJ whole genome shotgun (WGS) entry which is preliminary data.</text>
</comment>
<proteinExistence type="predicted"/>
<gene>
    <name evidence="1" type="ORF">Q8814_03745</name>
</gene>
<dbReference type="InterPro" id="IPR022291">
    <property type="entry name" value="Bacteriocin_synth_cyclodeHase"/>
</dbReference>
<protein>
    <submittedName>
        <fullName evidence="1">TOMM leader peptide-binding protein</fullName>
    </submittedName>
</protein>
<dbReference type="Proteomes" id="UP001331936">
    <property type="component" value="Unassembled WGS sequence"/>
</dbReference>
<evidence type="ECO:0000313" key="2">
    <source>
        <dbReference type="Proteomes" id="UP001331936"/>
    </source>
</evidence>
<keyword evidence="2" id="KW-1185">Reference proteome</keyword>
<dbReference type="EMBL" id="JAUZMZ010000011">
    <property type="protein sequence ID" value="MEE2031232.1"/>
    <property type="molecule type" value="Genomic_DNA"/>
</dbReference>
<evidence type="ECO:0000313" key="1">
    <source>
        <dbReference type="EMBL" id="MEE2031232.1"/>
    </source>
</evidence>
<accession>A0ABU7JMG6</accession>
<reference evidence="1 2" key="1">
    <citation type="submission" date="2023-08" db="EMBL/GenBank/DDBJ databases">
        <authorList>
            <person name="Girao M."/>
            <person name="Carvalho M.F."/>
        </authorList>
    </citation>
    <scope>NUCLEOTIDE SEQUENCE [LARGE SCALE GENOMIC DNA]</scope>
    <source>
        <strain evidence="1 2">CC-R104</strain>
    </source>
</reference>
<name>A0ABU7JMG6_9NOCA</name>
<organism evidence="1 2">
    <name type="scientific">Rhodococcus chondri</name>
    <dbReference type="NCBI Taxonomy" id="3065941"/>
    <lineage>
        <taxon>Bacteria</taxon>
        <taxon>Bacillati</taxon>
        <taxon>Actinomycetota</taxon>
        <taxon>Actinomycetes</taxon>
        <taxon>Mycobacteriales</taxon>
        <taxon>Nocardiaceae</taxon>
        <taxon>Rhodococcus</taxon>
    </lineage>
</organism>
<dbReference type="Gene3D" id="3.40.50.720">
    <property type="entry name" value="NAD(P)-binding Rossmann-like Domain"/>
    <property type="match status" value="1"/>
</dbReference>
<dbReference type="NCBIfam" id="TIGR03882">
    <property type="entry name" value="cyclo_dehyd_2"/>
    <property type="match status" value="1"/>
</dbReference>
<dbReference type="RefSeq" id="WP_330150663.1">
    <property type="nucleotide sequence ID" value="NZ_JAUZMZ010000011.1"/>
</dbReference>
<sequence>MTPSLDPCVRLALDPDLIVLRRPGGGVQLGWGPDTGVIVAPPSGMDTFDVYTVLRLLDGRHGRDAVAEAATAGRGADRAAVCDLLDELVAIGAVKVASPATESVDPAPPPRLRIYGNGPLTDALAANLTLWGTRLSRSSRYTDETEIAGAGVGYVLLTDAQVPDPRLVQDLMRHRVPHLVVRLRDGRGVVGPFVVPGRTSCLRCADLTRSDLDPSWPQLAVQLSNRVGRAERSVVLATAAVALGELDAILAGRASAPPTVIDRTVEVDLRTYRLSTRRWFRHPECACSTPRSTGQA</sequence>